<reference evidence="3" key="1">
    <citation type="submission" date="2021-02" db="EMBL/GenBank/DDBJ databases">
        <authorList>
            <person name="Nowell W R."/>
        </authorList>
    </citation>
    <scope>NUCLEOTIDE SEQUENCE</scope>
</reference>
<dbReference type="Proteomes" id="UP000663854">
    <property type="component" value="Unassembled WGS sequence"/>
</dbReference>
<sequence length="305" mass="36284">MIRSTLELFPDELILDIFEYFDIRDLYQSFYGLNSRLNAIIRSRKKLSLKLSTPDEMNDPYFNLYTRHIVNLIIDHSSFIDFQLFSYLHSLILYSPSKDQLEQIYLCKLPYLIHLEFGIMSDTLFYRNFYEFLHCERFPSLQTCIFHHEDNPVSLNRYRQIWSNTSTLRTVWLSSIDLSLCSDIDLHTDEKSLSIDVMHLSLKRFDICCVSAGPSILDIDHLLVQTPNLERFKIASSEVCHSYECLQQLASILQRRLIHLHRFDCELQFVMSTEEIHNIHQLHPCFNRIQYELKYGGRCVRLYTE</sequence>
<evidence type="ECO:0000259" key="1">
    <source>
        <dbReference type="PROSITE" id="PS50181"/>
    </source>
</evidence>
<keyword evidence="5" id="KW-1185">Reference proteome</keyword>
<name>A0A813Y1X2_9BILA</name>
<dbReference type="EMBL" id="CAJNOL010000100">
    <property type="protein sequence ID" value="CAF0844612.1"/>
    <property type="molecule type" value="Genomic_DNA"/>
</dbReference>
<dbReference type="InterPro" id="IPR001810">
    <property type="entry name" value="F-box_dom"/>
</dbReference>
<evidence type="ECO:0000313" key="5">
    <source>
        <dbReference type="Proteomes" id="UP000663870"/>
    </source>
</evidence>
<gene>
    <name evidence="2" type="ORF">JXQ802_LOCUS6367</name>
    <name evidence="3" type="ORF">PYM288_LOCUS8280</name>
</gene>
<feature type="domain" description="F-box" evidence="1">
    <location>
        <begin position="3"/>
        <end position="51"/>
    </location>
</feature>
<evidence type="ECO:0000313" key="2">
    <source>
        <dbReference type="EMBL" id="CAF0844612.1"/>
    </source>
</evidence>
<evidence type="ECO:0000313" key="3">
    <source>
        <dbReference type="EMBL" id="CAF0875647.1"/>
    </source>
</evidence>
<proteinExistence type="predicted"/>
<dbReference type="EMBL" id="CAJNOH010000109">
    <property type="protein sequence ID" value="CAF0875647.1"/>
    <property type="molecule type" value="Genomic_DNA"/>
</dbReference>
<organism evidence="3 4">
    <name type="scientific">Rotaria sordida</name>
    <dbReference type="NCBI Taxonomy" id="392033"/>
    <lineage>
        <taxon>Eukaryota</taxon>
        <taxon>Metazoa</taxon>
        <taxon>Spiralia</taxon>
        <taxon>Gnathifera</taxon>
        <taxon>Rotifera</taxon>
        <taxon>Eurotatoria</taxon>
        <taxon>Bdelloidea</taxon>
        <taxon>Philodinida</taxon>
        <taxon>Philodinidae</taxon>
        <taxon>Rotaria</taxon>
    </lineage>
</organism>
<dbReference type="PROSITE" id="PS50181">
    <property type="entry name" value="FBOX"/>
    <property type="match status" value="1"/>
</dbReference>
<comment type="caution">
    <text evidence="3">The sequence shown here is derived from an EMBL/GenBank/DDBJ whole genome shotgun (WGS) entry which is preliminary data.</text>
</comment>
<protein>
    <recommendedName>
        <fullName evidence="1">F-box domain-containing protein</fullName>
    </recommendedName>
</protein>
<dbReference type="AlphaFoldDB" id="A0A813Y1X2"/>
<evidence type="ECO:0000313" key="4">
    <source>
        <dbReference type="Proteomes" id="UP000663854"/>
    </source>
</evidence>
<accession>A0A813Y1X2</accession>
<dbReference type="Proteomes" id="UP000663870">
    <property type="component" value="Unassembled WGS sequence"/>
</dbReference>